<gene>
    <name evidence="1" type="ORF">W97_03862</name>
</gene>
<proteinExistence type="predicted"/>
<dbReference type="InterPro" id="IPR029032">
    <property type="entry name" value="AhpD-like"/>
</dbReference>
<sequence>MGAVQPAADRAAQNAVSLFESVEEKFPSETVGDNKWTKLMRGEKLATLVGGGMPEMAADLYSYLIRKPELSTPESRQALMRRLREALVKCVPIVGVCKPLEAVFSIDKIQRPEDKDYSFSRQGWQCDERNHARGAAWQDRIYLHNQANIDELLAAQKDFAWISTEITYGLYLSDHTILNDVDTELVVLSGIMIQNLRSETHWHLRGIRRIGVSQEDVEVIHQCIEILAGFANVKLDKVPRVADIEHEV</sequence>
<dbReference type="HOGENOM" id="CLU_065389_0_0_1"/>
<keyword evidence="2" id="KW-1185">Reference proteome</keyword>
<organism evidence="1 2">
    <name type="scientific">Coniosporium apollinis (strain CBS 100218)</name>
    <name type="common">Rock-inhabiting black yeast</name>
    <dbReference type="NCBI Taxonomy" id="1168221"/>
    <lineage>
        <taxon>Eukaryota</taxon>
        <taxon>Fungi</taxon>
        <taxon>Dikarya</taxon>
        <taxon>Ascomycota</taxon>
        <taxon>Pezizomycotina</taxon>
        <taxon>Dothideomycetes</taxon>
        <taxon>Dothideomycetes incertae sedis</taxon>
        <taxon>Coniosporium</taxon>
    </lineage>
</organism>
<name>R7YS48_CONA1</name>
<evidence type="ECO:0000313" key="1">
    <source>
        <dbReference type="EMBL" id="EON64629.1"/>
    </source>
</evidence>
<dbReference type="SUPFAM" id="SSF69118">
    <property type="entry name" value="AhpD-like"/>
    <property type="match status" value="1"/>
</dbReference>
<dbReference type="InterPro" id="IPR052999">
    <property type="entry name" value="PTS1_Protein"/>
</dbReference>
<dbReference type="EMBL" id="JH767569">
    <property type="protein sequence ID" value="EON64629.1"/>
    <property type="molecule type" value="Genomic_DNA"/>
</dbReference>
<dbReference type="PANTHER" id="PTHR28180:SF5">
    <property type="entry name" value="DNA POLYMERASE ALPHA SUBUNIT B"/>
    <property type="match status" value="1"/>
</dbReference>
<dbReference type="OMA" id="ADQLYLH"/>
<dbReference type="Gene3D" id="1.20.1290.10">
    <property type="entry name" value="AhpD-like"/>
    <property type="match status" value="1"/>
</dbReference>
<dbReference type="GeneID" id="19901173"/>
<dbReference type="Proteomes" id="UP000016924">
    <property type="component" value="Unassembled WGS sequence"/>
</dbReference>
<evidence type="ECO:0000313" key="2">
    <source>
        <dbReference type="Proteomes" id="UP000016924"/>
    </source>
</evidence>
<dbReference type="RefSeq" id="XP_007779946.1">
    <property type="nucleotide sequence ID" value="XM_007781756.1"/>
</dbReference>
<dbReference type="eggNOG" id="ENOG502SAR1">
    <property type="taxonomic scope" value="Eukaryota"/>
</dbReference>
<dbReference type="PANTHER" id="PTHR28180">
    <property type="entry name" value="CONSERVED MITOCHONDRIAL PROTEIN-RELATED"/>
    <property type="match status" value="1"/>
</dbReference>
<accession>R7YS48</accession>
<dbReference type="AlphaFoldDB" id="R7YS48"/>
<dbReference type="OrthoDB" id="5537330at2759"/>
<protein>
    <submittedName>
        <fullName evidence="1">Uncharacterized protein</fullName>
    </submittedName>
</protein>
<reference evidence="2" key="1">
    <citation type="submission" date="2012-06" db="EMBL/GenBank/DDBJ databases">
        <title>The genome sequence of Coniosporium apollinis CBS 100218.</title>
        <authorList>
            <consortium name="The Broad Institute Genome Sequencing Platform"/>
            <person name="Cuomo C."/>
            <person name="Gorbushina A."/>
            <person name="Noack S."/>
            <person name="Walker B."/>
            <person name="Young S.K."/>
            <person name="Zeng Q."/>
            <person name="Gargeya S."/>
            <person name="Fitzgerald M."/>
            <person name="Haas B."/>
            <person name="Abouelleil A."/>
            <person name="Alvarado L."/>
            <person name="Arachchi H.M."/>
            <person name="Berlin A.M."/>
            <person name="Chapman S.B."/>
            <person name="Goldberg J."/>
            <person name="Griggs A."/>
            <person name="Gujja S."/>
            <person name="Hansen M."/>
            <person name="Howarth C."/>
            <person name="Imamovic A."/>
            <person name="Larimer J."/>
            <person name="McCowan C."/>
            <person name="Montmayeur A."/>
            <person name="Murphy C."/>
            <person name="Neiman D."/>
            <person name="Pearson M."/>
            <person name="Priest M."/>
            <person name="Roberts A."/>
            <person name="Saif S."/>
            <person name="Shea T."/>
            <person name="Sisk P."/>
            <person name="Sykes S."/>
            <person name="Wortman J."/>
            <person name="Nusbaum C."/>
            <person name="Birren B."/>
        </authorList>
    </citation>
    <scope>NUCLEOTIDE SEQUENCE [LARGE SCALE GENOMIC DNA]</scope>
    <source>
        <strain evidence="2">CBS 100218</strain>
    </source>
</reference>